<evidence type="ECO:0000256" key="3">
    <source>
        <dbReference type="SAM" id="MobiDB-lite"/>
    </source>
</evidence>
<dbReference type="Pfam" id="PF03321">
    <property type="entry name" value="GH3"/>
    <property type="match status" value="1"/>
</dbReference>
<dbReference type="EMBL" id="CAJNDS010002237">
    <property type="protein sequence ID" value="CAE7388138.1"/>
    <property type="molecule type" value="Genomic_DNA"/>
</dbReference>
<sequence>MYAAAVDLAASPELILQESSLSQQQLMFFLLTGAVVLLSGLCQFMWYGHGQAGGRTAQNEAVSLRQACVSDSDCQSGGQLQDPQELGPGSSRRRWKKSQGGSSRPGAENRDSRKALRECMGLGELQAFEGAPEEAPERAPEGAPRAPDVPMPFQKREVKFGHLGHRSDVPSTPQSLHPPPERGQRHAEPEPCAWPMPFRDEYPQTQSSGGQEVQPGIFWAKRRLAASSDAQLLPDLSQDEHVDFVQGFAPLAWDPMGLNENAPNAPKPAWWGSLRLAALFSVPMPLTPRPPPGLPPPPPPLAHFATSADDNVRPRLMRHLRESLRESSIPSELSESNPLVIPSIGSFGHPDMCYRPCLYLEKGCCKRDAFCTHCHFDHEKTHKLAKNHKKFVETQLDEVSVLAGLLPYIHAKAIERGLQREVGNLCALIQRRVELLSMFLARRRLSVRQLPAELARSMHRLSLHTLLGILVRRTDFEPEFREVDLLHREYKLALRERCRLEKELRATRYAEILGLKTTPECRDGQHSPVALLRFNCLKLPVTSTGWWSACAGTAGLSETGAYMTILGVHNKRQDWPNALATLRDMMSRGVSVDSLALNVTLSTGVAADKVDEVLNLLTEAERMKPPVADVVSYNTLIKAFTQRANYDSACEVLERMKAHRINPNAISFNTVMDAAVRAGRPEEAWVRQQEMRKHGYKPDKFTCSILVKAFCKAGVCTKEETVGRAIALLDEADDCLDANLKATLYNNVLEAATKADQSGSALKVMQQMRLRRFSRLCQVGGVAVAGYWLYDIGTREWSVRHTWSTALYFSSWFLATYGRQQLFRLCREAERGDEVQRSLLTKILQRHQDCGETRHLQGVATYDVFRSHPVTCRSDYAPGGRYERREQGDIEEVRRIFLQRGVLTSFAVLAGFFPESLDELQRVAVLTSVQDALRLLPTILASRVQKLSFVLASPLEAYGLSEADRLYAHALFALKDAALGIILASSATGVSKLLQAARDHRRHLVQDMRNGHLWDRQLPEAAPQPELRAALDAALSGPDGRRSREVDRMFKTRAVASDLWPRLKVVVITGETSADEALKESVGEVPVYGPLYTADDEGFLLGVNLFPELPFGAWTYVLDPGSMFFELAPPDSDCHDVPADVVIPAWEAVVGQRYDLLVTSHCGLCRCRLGDTVQVHAMFGKMPVVSVTKASPAPEGEGEGEGAGAAPLRGVCRVTLRL</sequence>
<keyword evidence="1" id="KW-0677">Repeat</keyword>
<dbReference type="PANTHER" id="PTHR47936">
    <property type="entry name" value="PPR_LONG DOMAIN-CONTAINING PROTEIN"/>
    <property type="match status" value="1"/>
</dbReference>
<dbReference type="Pfam" id="PF13041">
    <property type="entry name" value="PPR_2"/>
    <property type="match status" value="1"/>
</dbReference>
<keyword evidence="7" id="KW-1185">Reference proteome</keyword>
<feature type="compositionally biased region" description="Basic and acidic residues" evidence="3">
    <location>
        <begin position="179"/>
        <end position="189"/>
    </location>
</feature>
<accession>A0A812QGG7</accession>
<comment type="caution">
    <text evidence="6">The sequence shown here is derived from an EMBL/GenBank/DDBJ whole genome shotgun (WGS) entry which is preliminary data.</text>
</comment>
<evidence type="ECO:0000256" key="1">
    <source>
        <dbReference type="ARBA" id="ARBA00022737"/>
    </source>
</evidence>
<keyword evidence="4" id="KW-1133">Transmembrane helix</keyword>
<gene>
    <name evidence="6" type="ORF">SNAT2548_LOCUS21165</name>
</gene>
<feature type="repeat" description="PPR" evidence="2">
    <location>
        <begin position="664"/>
        <end position="698"/>
    </location>
</feature>
<dbReference type="InterPro" id="IPR055377">
    <property type="entry name" value="GH3_M"/>
</dbReference>
<organism evidence="6 7">
    <name type="scientific">Symbiodinium natans</name>
    <dbReference type="NCBI Taxonomy" id="878477"/>
    <lineage>
        <taxon>Eukaryota</taxon>
        <taxon>Sar</taxon>
        <taxon>Alveolata</taxon>
        <taxon>Dinophyceae</taxon>
        <taxon>Suessiales</taxon>
        <taxon>Symbiodiniaceae</taxon>
        <taxon>Symbiodinium</taxon>
    </lineage>
</organism>
<feature type="region of interest" description="Disordered" evidence="3">
    <location>
        <begin position="163"/>
        <end position="212"/>
    </location>
</feature>
<evidence type="ECO:0000313" key="7">
    <source>
        <dbReference type="Proteomes" id="UP000604046"/>
    </source>
</evidence>
<feature type="region of interest" description="Disordered" evidence="3">
    <location>
        <begin position="127"/>
        <end position="151"/>
    </location>
</feature>
<feature type="transmembrane region" description="Helical" evidence="4">
    <location>
        <begin position="26"/>
        <end position="47"/>
    </location>
</feature>
<dbReference type="InterPro" id="IPR002885">
    <property type="entry name" value="PPR_rpt"/>
</dbReference>
<dbReference type="Pfam" id="PF12854">
    <property type="entry name" value="PPR_1"/>
    <property type="match status" value="1"/>
</dbReference>
<dbReference type="Gene3D" id="1.25.40.10">
    <property type="entry name" value="Tetratricopeptide repeat domain"/>
    <property type="match status" value="1"/>
</dbReference>
<dbReference type="Pfam" id="PF23571">
    <property type="entry name" value="GH3_M"/>
    <property type="match status" value="1"/>
</dbReference>
<name>A0A812QGG7_9DINO</name>
<feature type="repeat" description="PPR" evidence="2">
    <location>
        <begin position="629"/>
        <end position="663"/>
    </location>
</feature>
<proteinExistence type="predicted"/>
<feature type="compositionally biased region" description="Polar residues" evidence="3">
    <location>
        <begin position="72"/>
        <end position="82"/>
    </location>
</feature>
<dbReference type="AlphaFoldDB" id="A0A812QGG7"/>
<dbReference type="InterPro" id="IPR011990">
    <property type="entry name" value="TPR-like_helical_dom_sf"/>
</dbReference>
<dbReference type="PANTHER" id="PTHR47936:SF1">
    <property type="entry name" value="PENTATRICOPEPTIDE REPEAT-CONTAINING PROTEIN GUN1, CHLOROPLASTIC"/>
    <property type="match status" value="1"/>
</dbReference>
<evidence type="ECO:0000256" key="4">
    <source>
        <dbReference type="SAM" id="Phobius"/>
    </source>
</evidence>
<evidence type="ECO:0000256" key="2">
    <source>
        <dbReference type="PROSITE-ProRule" id="PRU00708"/>
    </source>
</evidence>
<reference evidence="6" key="1">
    <citation type="submission" date="2021-02" db="EMBL/GenBank/DDBJ databases">
        <authorList>
            <person name="Dougan E. K."/>
            <person name="Rhodes N."/>
            <person name="Thang M."/>
            <person name="Chan C."/>
        </authorList>
    </citation>
    <scope>NUCLEOTIDE SEQUENCE</scope>
</reference>
<dbReference type="OrthoDB" id="10004661at2759"/>
<dbReference type="NCBIfam" id="TIGR00756">
    <property type="entry name" value="PPR"/>
    <property type="match status" value="2"/>
</dbReference>
<evidence type="ECO:0000259" key="5">
    <source>
        <dbReference type="Pfam" id="PF23571"/>
    </source>
</evidence>
<protein>
    <recommendedName>
        <fullName evidence="5">GH3 middle domain-containing protein</fullName>
    </recommendedName>
</protein>
<dbReference type="Proteomes" id="UP000604046">
    <property type="component" value="Unassembled WGS sequence"/>
</dbReference>
<keyword evidence="4" id="KW-0472">Membrane</keyword>
<feature type="region of interest" description="Disordered" evidence="3">
    <location>
        <begin position="72"/>
        <end position="113"/>
    </location>
</feature>
<feature type="domain" description="GH3 middle" evidence="5">
    <location>
        <begin position="1116"/>
        <end position="1187"/>
    </location>
</feature>
<evidence type="ECO:0000313" key="6">
    <source>
        <dbReference type="EMBL" id="CAE7388138.1"/>
    </source>
</evidence>
<dbReference type="PROSITE" id="PS51375">
    <property type="entry name" value="PPR"/>
    <property type="match status" value="2"/>
</dbReference>
<keyword evidence="4" id="KW-0812">Transmembrane</keyword>